<evidence type="ECO:0000313" key="4">
    <source>
        <dbReference type="Proteomes" id="UP000562027"/>
    </source>
</evidence>
<name>A0A840L493_9BURK</name>
<dbReference type="Pfam" id="PF14345">
    <property type="entry name" value="GDYXXLXY"/>
    <property type="match status" value="1"/>
</dbReference>
<keyword evidence="1" id="KW-0812">Transmembrane</keyword>
<feature type="transmembrane region" description="Helical" evidence="1">
    <location>
        <begin position="39"/>
        <end position="62"/>
    </location>
</feature>
<feature type="transmembrane region" description="Helical" evidence="1">
    <location>
        <begin position="410"/>
        <end position="430"/>
    </location>
</feature>
<evidence type="ECO:0000313" key="3">
    <source>
        <dbReference type="EMBL" id="MBB4843354.1"/>
    </source>
</evidence>
<feature type="transmembrane region" description="Helical" evidence="1">
    <location>
        <begin position="227"/>
        <end position="249"/>
    </location>
</feature>
<organism evidence="3 4">
    <name type="scientific">Roseateles oligotrophus</name>
    <dbReference type="NCBI Taxonomy" id="1769250"/>
    <lineage>
        <taxon>Bacteria</taxon>
        <taxon>Pseudomonadati</taxon>
        <taxon>Pseudomonadota</taxon>
        <taxon>Betaproteobacteria</taxon>
        <taxon>Burkholderiales</taxon>
        <taxon>Sphaerotilaceae</taxon>
        <taxon>Roseateles</taxon>
    </lineage>
</organism>
<feature type="transmembrane region" description="Helical" evidence="1">
    <location>
        <begin position="365"/>
        <end position="383"/>
    </location>
</feature>
<dbReference type="RefSeq" id="WP_184298528.1">
    <property type="nucleotide sequence ID" value="NZ_JACHLP010000003.1"/>
</dbReference>
<keyword evidence="1" id="KW-1133">Transmembrane helix</keyword>
<accession>A0A840L493</accession>
<proteinExistence type="predicted"/>
<comment type="caution">
    <text evidence="3">The sequence shown here is derived from an EMBL/GenBank/DDBJ whole genome shotgun (WGS) entry which is preliminary data.</text>
</comment>
<dbReference type="Proteomes" id="UP000562027">
    <property type="component" value="Unassembled WGS sequence"/>
</dbReference>
<dbReference type="AlphaFoldDB" id="A0A840L493"/>
<feature type="transmembrane region" description="Helical" evidence="1">
    <location>
        <begin position="107"/>
        <end position="125"/>
    </location>
</feature>
<keyword evidence="1" id="KW-0472">Membrane</keyword>
<evidence type="ECO:0000256" key="1">
    <source>
        <dbReference type="SAM" id="Phobius"/>
    </source>
</evidence>
<dbReference type="InterPro" id="IPR025513">
    <property type="entry name" value="DUF4401"/>
</dbReference>
<protein>
    <submittedName>
        <fullName evidence="3">Putative membrane-anchored protein</fullName>
    </submittedName>
</protein>
<feature type="transmembrane region" description="Helical" evidence="1">
    <location>
        <begin position="187"/>
        <end position="206"/>
    </location>
</feature>
<feature type="domain" description="DUF4401" evidence="2">
    <location>
        <begin position="36"/>
        <end position="385"/>
    </location>
</feature>
<sequence length="571" mass="60109">MITSNNPQIQQLWVAASAEGLLPADAQPPQPVASRPWPVVLMTGLGAWMVALCLLVLLGLLLHELLRGAGAVLLGALLLGGATLLLREDAAKTGAAADSSGALFVQQLALAGLLAGFCLLAFGFAEGLKLSYKLWMGLLLALALFLLRLLPQVWLRVLLGAGAALLFLLMVQPGHEPLDGLGHGGGLALIASLHLGVLAWLLMLLVQQRLLRGGPLAGHAAALESLALGWLLLCLAGLALGSGTAFLLAGNRGVGELAEIHSLFYGRPAGGGFLQFWPLLSSLLSLLSAAWLLRAWPQLRRAWWMLAALGLAALAYFNPWLGAAQLALAVCAASGRWRLAAAAGLACVWMISAFYYQLSWPLADKALVLVAVGALLAVVAWWAQRAEAAASPAGPGLALALAASPSARRAWLGVGVGVLLTLAVANGGIWQKERLIAQGRPILVPLAPVDPRSLMQGDFMALNLQVGRADLAGRSEAMVDLSSEQPRLILRLDERGVAVAQRPDAGGALAADELRLQLVLKNGRWILVTDAFYFKEGEAERYAQARFGEFRVDADGRALLVGLRGADLQPL</sequence>
<dbReference type="EMBL" id="JACHLP010000003">
    <property type="protein sequence ID" value="MBB4843354.1"/>
    <property type="molecule type" value="Genomic_DNA"/>
</dbReference>
<feature type="transmembrane region" description="Helical" evidence="1">
    <location>
        <begin position="131"/>
        <end position="150"/>
    </location>
</feature>
<dbReference type="InterPro" id="IPR025833">
    <property type="entry name" value="GDYXXLXY"/>
</dbReference>
<feature type="transmembrane region" description="Helical" evidence="1">
    <location>
        <begin position="68"/>
        <end position="86"/>
    </location>
</feature>
<evidence type="ECO:0000259" key="2">
    <source>
        <dbReference type="Pfam" id="PF14351"/>
    </source>
</evidence>
<keyword evidence="4" id="KW-1185">Reference proteome</keyword>
<gene>
    <name evidence="3" type="ORF">HNP55_001873</name>
</gene>
<reference evidence="3 4" key="1">
    <citation type="submission" date="2020-08" db="EMBL/GenBank/DDBJ databases">
        <title>Functional genomics of gut bacteria from endangered species of beetles.</title>
        <authorList>
            <person name="Carlos-Shanley C."/>
        </authorList>
    </citation>
    <scope>NUCLEOTIDE SEQUENCE [LARGE SCALE GENOMIC DNA]</scope>
    <source>
        <strain evidence="3 4">S00239</strain>
    </source>
</reference>
<feature type="transmembrane region" description="Helical" evidence="1">
    <location>
        <begin position="302"/>
        <end position="319"/>
    </location>
</feature>
<feature type="transmembrane region" description="Helical" evidence="1">
    <location>
        <begin position="269"/>
        <end position="293"/>
    </location>
</feature>
<dbReference type="Pfam" id="PF14351">
    <property type="entry name" value="DUF4401"/>
    <property type="match status" value="1"/>
</dbReference>
<feature type="transmembrane region" description="Helical" evidence="1">
    <location>
        <begin position="339"/>
        <end position="358"/>
    </location>
</feature>